<proteinExistence type="predicted"/>
<dbReference type="Proteomes" id="UP001056120">
    <property type="component" value="Linkage Group LG15"/>
</dbReference>
<sequence length="185" mass="20094">MRCTFSTKHFVVPMAGAVLNAINTRLDAKNIATIIRHSEAKVFFIDHQYVPLASEALRLLVTGSDDGSSAQYPMPLPPRCVSEHDELDSRVGDGYQGGVLVIAADVPPQRVDVHLGVAARGGTNVCIRNTTAKEMYTSIAQHKTSGTRTMESVPRDGMTMGENILRGSSIMKGYLKDEKETAKAF</sequence>
<evidence type="ECO:0000313" key="2">
    <source>
        <dbReference type="Proteomes" id="UP001056120"/>
    </source>
</evidence>
<dbReference type="EMBL" id="CM042032">
    <property type="protein sequence ID" value="KAI3777022.1"/>
    <property type="molecule type" value="Genomic_DNA"/>
</dbReference>
<comment type="caution">
    <text evidence="1">The sequence shown here is derived from an EMBL/GenBank/DDBJ whole genome shotgun (WGS) entry which is preliminary data.</text>
</comment>
<organism evidence="1 2">
    <name type="scientific">Smallanthus sonchifolius</name>
    <dbReference type="NCBI Taxonomy" id="185202"/>
    <lineage>
        <taxon>Eukaryota</taxon>
        <taxon>Viridiplantae</taxon>
        <taxon>Streptophyta</taxon>
        <taxon>Embryophyta</taxon>
        <taxon>Tracheophyta</taxon>
        <taxon>Spermatophyta</taxon>
        <taxon>Magnoliopsida</taxon>
        <taxon>eudicotyledons</taxon>
        <taxon>Gunneridae</taxon>
        <taxon>Pentapetalae</taxon>
        <taxon>asterids</taxon>
        <taxon>campanulids</taxon>
        <taxon>Asterales</taxon>
        <taxon>Asteraceae</taxon>
        <taxon>Asteroideae</taxon>
        <taxon>Heliantheae alliance</taxon>
        <taxon>Millerieae</taxon>
        <taxon>Smallanthus</taxon>
    </lineage>
</organism>
<name>A0ACB9G0V0_9ASTR</name>
<accession>A0ACB9G0V0</accession>
<evidence type="ECO:0000313" key="1">
    <source>
        <dbReference type="EMBL" id="KAI3777022.1"/>
    </source>
</evidence>
<protein>
    <submittedName>
        <fullName evidence="1">Uncharacterized protein</fullName>
    </submittedName>
</protein>
<reference evidence="2" key="1">
    <citation type="journal article" date="2022" name="Mol. Ecol. Resour.">
        <title>The genomes of chicory, endive, great burdock and yacon provide insights into Asteraceae palaeo-polyploidization history and plant inulin production.</title>
        <authorList>
            <person name="Fan W."/>
            <person name="Wang S."/>
            <person name="Wang H."/>
            <person name="Wang A."/>
            <person name="Jiang F."/>
            <person name="Liu H."/>
            <person name="Zhao H."/>
            <person name="Xu D."/>
            <person name="Zhang Y."/>
        </authorList>
    </citation>
    <scope>NUCLEOTIDE SEQUENCE [LARGE SCALE GENOMIC DNA]</scope>
    <source>
        <strain evidence="2">cv. Yunnan</strain>
    </source>
</reference>
<keyword evidence="2" id="KW-1185">Reference proteome</keyword>
<reference evidence="1 2" key="2">
    <citation type="journal article" date="2022" name="Mol. Ecol. Resour.">
        <title>The genomes of chicory, endive, great burdock and yacon provide insights into Asteraceae paleo-polyploidization history and plant inulin production.</title>
        <authorList>
            <person name="Fan W."/>
            <person name="Wang S."/>
            <person name="Wang H."/>
            <person name="Wang A."/>
            <person name="Jiang F."/>
            <person name="Liu H."/>
            <person name="Zhao H."/>
            <person name="Xu D."/>
            <person name="Zhang Y."/>
        </authorList>
    </citation>
    <scope>NUCLEOTIDE SEQUENCE [LARGE SCALE GENOMIC DNA]</scope>
    <source>
        <strain evidence="2">cv. Yunnan</strain>
        <tissue evidence="1">Leaves</tissue>
    </source>
</reference>
<gene>
    <name evidence="1" type="ORF">L1987_46815</name>
</gene>